<keyword evidence="1" id="KW-0812">Transmembrane</keyword>
<protein>
    <recommendedName>
        <fullName evidence="4">LysM domain-containing protein</fullName>
    </recommendedName>
</protein>
<accession>A0A9W5TUS3</accession>
<keyword evidence="1" id="KW-0472">Membrane</keyword>
<keyword evidence="3" id="KW-1185">Reference proteome</keyword>
<dbReference type="EMBL" id="BMJD01000001">
    <property type="protein sequence ID" value="GGB29191.1"/>
    <property type="molecule type" value="Genomic_DNA"/>
</dbReference>
<dbReference type="AlphaFoldDB" id="A0A9W5TUS3"/>
<dbReference type="RefSeq" id="WP_102415079.1">
    <property type="nucleotide sequence ID" value="NZ_BMJD01000001.1"/>
</dbReference>
<evidence type="ECO:0000313" key="3">
    <source>
        <dbReference type="Proteomes" id="UP000621492"/>
    </source>
</evidence>
<reference evidence="2" key="1">
    <citation type="journal article" date="2014" name="Int. J. Syst. Evol. Microbiol.">
        <title>Complete genome sequence of Corynebacterium casei LMG S-19264T (=DSM 44701T), isolated from a smear-ripened cheese.</title>
        <authorList>
            <consortium name="US DOE Joint Genome Institute (JGI-PGF)"/>
            <person name="Walter F."/>
            <person name="Albersmeier A."/>
            <person name="Kalinowski J."/>
            <person name="Ruckert C."/>
        </authorList>
    </citation>
    <scope>NUCLEOTIDE SEQUENCE</scope>
    <source>
        <strain evidence="2">CGMCC 1.15454</strain>
    </source>
</reference>
<evidence type="ECO:0008006" key="4">
    <source>
        <dbReference type="Google" id="ProtNLM"/>
    </source>
</evidence>
<organism evidence="2 3">
    <name type="scientific">Lentibacillus populi</name>
    <dbReference type="NCBI Taxonomy" id="1827502"/>
    <lineage>
        <taxon>Bacteria</taxon>
        <taxon>Bacillati</taxon>
        <taxon>Bacillota</taxon>
        <taxon>Bacilli</taxon>
        <taxon>Bacillales</taxon>
        <taxon>Bacillaceae</taxon>
        <taxon>Lentibacillus</taxon>
    </lineage>
</organism>
<evidence type="ECO:0000313" key="2">
    <source>
        <dbReference type="EMBL" id="GGB29191.1"/>
    </source>
</evidence>
<name>A0A9W5TUS3_9BACI</name>
<proteinExistence type="predicted"/>
<evidence type="ECO:0000256" key="1">
    <source>
        <dbReference type="SAM" id="Phobius"/>
    </source>
</evidence>
<sequence length="117" mass="13241">MYFFKKSGIYIIIILIIVSIYNDITSGTSLSPTEEPRQTNSVETIHSKRFKVIKVKVQAGDTVLSIAEEVNSTLSALDMNQILADFKLINRTSSHQLNIGEYYYFPLYTESAARQAQ</sequence>
<feature type="transmembrane region" description="Helical" evidence="1">
    <location>
        <begin position="7"/>
        <end position="24"/>
    </location>
</feature>
<keyword evidence="1" id="KW-1133">Transmembrane helix</keyword>
<dbReference type="Proteomes" id="UP000621492">
    <property type="component" value="Unassembled WGS sequence"/>
</dbReference>
<gene>
    <name evidence="2" type="ORF">GCM10011409_03180</name>
</gene>
<reference evidence="2" key="2">
    <citation type="submission" date="2020-09" db="EMBL/GenBank/DDBJ databases">
        <authorList>
            <person name="Sun Q."/>
            <person name="Zhou Y."/>
        </authorList>
    </citation>
    <scope>NUCLEOTIDE SEQUENCE</scope>
    <source>
        <strain evidence="2">CGMCC 1.15454</strain>
    </source>
</reference>
<comment type="caution">
    <text evidence="2">The sequence shown here is derived from an EMBL/GenBank/DDBJ whole genome shotgun (WGS) entry which is preliminary data.</text>
</comment>